<feature type="transmembrane region" description="Helical" evidence="10">
    <location>
        <begin position="426"/>
        <end position="445"/>
    </location>
</feature>
<keyword evidence="8 10" id="KW-0472">Membrane</keyword>
<dbReference type="InterPro" id="IPR002528">
    <property type="entry name" value="MATE_fam"/>
</dbReference>
<keyword evidence="7 10" id="KW-1133">Transmembrane helix</keyword>
<dbReference type="Pfam" id="PF01554">
    <property type="entry name" value="MatE"/>
    <property type="match status" value="2"/>
</dbReference>
<feature type="transmembrane region" description="Helical" evidence="10">
    <location>
        <begin position="368"/>
        <end position="389"/>
    </location>
</feature>
<dbReference type="GO" id="GO:0005886">
    <property type="term" value="C:plasma membrane"/>
    <property type="evidence" value="ECO:0007669"/>
    <property type="project" value="UniProtKB-SubCell"/>
</dbReference>
<proteinExistence type="inferred from homology"/>
<keyword evidence="4" id="KW-0813">Transport</keyword>
<keyword evidence="6 10" id="KW-0812">Transmembrane</keyword>
<evidence type="ECO:0000256" key="9">
    <source>
        <dbReference type="ARBA" id="ARBA00023251"/>
    </source>
</evidence>
<evidence type="ECO:0000256" key="5">
    <source>
        <dbReference type="ARBA" id="ARBA00022475"/>
    </source>
</evidence>
<dbReference type="GO" id="GO:0015297">
    <property type="term" value="F:antiporter activity"/>
    <property type="evidence" value="ECO:0007669"/>
    <property type="project" value="InterPro"/>
</dbReference>
<keyword evidence="12" id="KW-1185">Reference proteome</keyword>
<evidence type="ECO:0000256" key="8">
    <source>
        <dbReference type="ARBA" id="ARBA00023136"/>
    </source>
</evidence>
<dbReference type="PANTHER" id="PTHR43823">
    <property type="entry name" value="SPORULATION PROTEIN YKVU"/>
    <property type="match status" value="1"/>
</dbReference>
<dbReference type="NCBIfam" id="TIGR00797">
    <property type="entry name" value="matE"/>
    <property type="match status" value="1"/>
</dbReference>
<evidence type="ECO:0000256" key="1">
    <source>
        <dbReference type="ARBA" id="ARBA00004651"/>
    </source>
</evidence>
<organism evidence="11 12">
    <name type="scientific">Parvicella tangerina</name>
    <dbReference type="NCBI Taxonomy" id="2829795"/>
    <lineage>
        <taxon>Bacteria</taxon>
        <taxon>Pseudomonadati</taxon>
        <taxon>Bacteroidota</taxon>
        <taxon>Flavobacteriia</taxon>
        <taxon>Flavobacteriales</taxon>
        <taxon>Parvicellaceae</taxon>
        <taxon>Parvicella</taxon>
    </lineage>
</organism>
<dbReference type="PANTHER" id="PTHR43823:SF3">
    <property type="entry name" value="MULTIDRUG EXPORT PROTEIN MEPA"/>
    <property type="match status" value="1"/>
</dbReference>
<dbReference type="InterPro" id="IPR051327">
    <property type="entry name" value="MATE_MepA_subfamily"/>
</dbReference>
<name>A0A916JQA8_9FLAO</name>
<evidence type="ECO:0000256" key="7">
    <source>
        <dbReference type="ARBA" id="ARBA00022989"/>
    </source>
</evidence>
<dbReference type="KEGG" id="ptan:CRYO30217_03314"/>
<comment type="similarity">
    <text evidence="2">Belongs to the multi antimicrobial extrusion (MATE) (TC 2.A.66.1) family. MepA subfamily.</text>
</comment>
<feature type="transmembrane region" description="Helical" evidence="10">
    <location>
        <begin position="100"/>
        <end position="117"/>
    </location>
</feature>
<evidence type="ECO:0000256" key="4">
    <source>
        <dbReference type="ARBA" id="ARBA00022448"/>
    </source>
</evidence>
<accession>A0A916JQA8</accession>
<dbReference type="Proteomes" id="UP000683507">
    <property type="component" value="Chromosome"/>
</dbReference>
<dbReference type="GO" id="GO:0042910">
    <property type="term" value="F:xenobiotic transmembrane transporter activity"/>
    <property type="evidence" value="ECO:0007669"/>
    <property type="project" value="InterPro"/>
</dbReference>
<feature type="transmembrane region" description="Helical" evidence="10">
    <location>
        <begin position="137"/>
        <end position="156"/>
    </location>
</feature>
<evidence type="ECO:0000256" key="2">
    <source>
        <dbReference type="ARBA" id="ARBA00008417"/>
    </source>
</evidence>
<evidence type="ECO:0000256" key="6">
    <source>
        <dbReference type="ARBA" id="ARBA00022692"/>
    </source>
</evidence>
<feature type="transmembrane region" description="Helical" evidence="10">
    <location>
        <begin position="240"/>
        <end position="261"/>
    </location>
</feature>
<dbReference type="GO" id="GO:0046677">
    <property type="term" value="P:response to antibiotic"/>
    <property type="evidence" value="ECO:0007669"/>
    <property type="project" value="UniProtKB-KW"/>
</dbReference>
<evidence type="ECO:0000313" key="12">
    <source>
        <dbReference type="Proteomes" id="UP000683507"/>
    </source>
</evidence>
<comment type="subcellular location">
    <subcellularLocation>
        <location evidence="1">Cell membrane</location>
        <topology evidence="1">Multi-pass membrane protein</topology>
    </subcellularLocation>
</comment>
<keyword evidence="5" id="KW-1003">Cell membrane</keyword>
<feature type="transmembrane region" description="Helical" evidence="10">
    <location>
        <begin position="168"/>
        <end position="187"/>
    </location>
</feature>
<dbReference type="InterPro" id="IPR048279">
    <property type="entry name" value="MdtK-like"/>
</dbReference>
<protein>
    <recommendedName>
        <fullName evidence="3">Multidrug export protein MepA</fullName>
    </recommendedName>
</protein>
<feature type="transmembrane region" description="Helical" evidence="10">
    <location>
        <begin position="21"/>
        <end position="44"/>
    </location>
</feature>
<evidence type="ECO:0000256" key="3">
    <source>
        <dbReference type="ARBA" id="ARBA00022106"/>
    </source>
</evidence>
<evidence type="ECO:0000256" key="10">
    <source>
        <dbReference type="SAM" id="Phobius"/>
    </source>
</evidence>
<dbReference type="PIRSF" id="PIRSF006603">
    <property type="entry name" value="DinF"/>
    <property type="match status" value="1"/>
</dbReference>
<feature type="transmembrane region" description="Helical" evidence="10">
    <location>
        <begin position="199"/>
        <end position="219"/>
    </location>
</feature>
<dbReference type="EMBL" id="OU015584">
    <property type="protein sequence ID" value="CAG5086871.1"/>
    <property type="molecule type" value="Genomic_DNA"/>
</dbReference>
<evidence type="ECO:0000313" key="11">
    <source>
        <dbReference type="EMBL" id="CAG5086871.1"/>
    </source>
</evidence>
<dbReference type="CDD" id="cd13143">
    <property type="entry name" value="MATE_MepA_like"/>
    <property type="match status" value="1"/>
</dbReference>
<feature type="transmembrane region" description="Helical" evidence="10">
    <location>
        <begin position="326"/>
        <end position="348"/>
    </location>
</feature>
<gene>
    <name evidence="11" type="primary">mepA</name>
    <name evidence="11" type="ORF">CRYO30217_03314</name>
</gene>
<dbReference type="RefSeq" id="WP_258543499.1">
    <property type="nucleotide sequence ID" value="NZ_OU015584.1"/>
</dbReference>
<feature type="transmembrane region" description="Helical" evidence="10">
    <location>
        <begin position="50"/>
        <end position="80"/>
    </location>
</feature>
<dbReference type="InterPro" id="IPR045070">
    <property type="entry name" value="MATE_MepA-like"/>
</dbReference>
<reference evidence="11" key="1">
    <citation type="submission" date="2021-04" db="EMBL/GenBank/DDBJ databases">
        <authorList>
            <person name="Rodrigo-Torres L."/>
            <person name="Arahal R. D."/>
            <person name="Lucena T."/>
        </authorList>
    </citation>
    <scope>NUCLEOTIDE SEQUENCE</scope>
    <source>
        <strain evidence="11">AS29M-1</strain>
    </source>
</reference>
<keyword evidence="9" id="KW-0046">Antibiotic resistance</keyword>
<feature type="transmembrane region" description="Helical" evidence="10">
    <location>
        <begin position="396"/>
        <end position="420"/>
    </location>
</feature>
<sequence length="473" mass="51617">MKKNKSTLLGTENISSLLLKQAIPAAIGFFLMSINMVVDTIFVGKYIGNLAIGAVSIVTPIAFLMTSFGMAIGIGGASVVSRALGAQDKDKAQLAFNNQISLAFIIVAIFTAVSFIFKDPILNAFGAKGELFSPASKYYLITMIGVPFLSFAMTGNNNLRAEGKANQAMMALLIPSLMNMLLDYIFIAQLDYGMEGAAWATAISFISSGLFIILYFIFGDTELKIDPTLFGLKKQIVKEIASIGMISILRQGGISLLMIALNQMLLKYGEINGVGGENAVSIYGIVNRIAMIAFFPLIGIAQGLVPIAGYNYGAKKYDRVKEVINLSNLSGFVLGLLLCLSLLLNSSTIPKLFLNKEDYHLIPIASDAIFYVFMMSFLTVFQLVGASYYQALGKGIPALLLTLTKQVFFLLPFVLILPNFYGLKGIWYSFTIADVASAAVCFFFLRIGINKMMKRWDNQPVEPQIELEENLVD</sequence>
<feature type="transmembrane region" description="Helical" evidence="10">
    <location>
        <begin position="281"/>
        <end position="305"/>
    </location>
</feature>
<dbReference type="AlphaFoldDB" id="A0A916JQA8"/>